<dbReference type="EMBL" id="SDMP01000006">
    <property type="protein sequence ID" value="RYR50975.1"/>
    <property type="molecule type" value="Genomic_DNA"/>
</dbReference>
<keyword evidence="3" id="KW-1185">Reference proteome</keyword>
<name>A0A445CJ70_ARAHY</name>
<feature type="domain" description="PB1-like" evidence="1">
    <location>
        <begin position="33"/>
        <end position="135"/>
    </location>
</feature>
<gene>
    <name evidence="2" type="ORF">Ahy_A06g026037</name>
</gene>
<dbReference type="PANTHER" id="PTHR31973:SF187">
    <property type="entry name" value="MUTATOR TRANSPOSASE MUDRA PROTEIN"/>
    <property type="match status" value="1"/>
</dbReference>
<sequence>MSLIHRKAYHFIFHHCFPPKPLGKARTENPMSVFVILIFKHGGKLVRATNGKLCYLGGKVEKFPPMDVDFVNKKDLEELFKGLGYLAYKEIYWHDPTDIAFEDDLHVLHGGKEINNMCDFTMSHNLNEFHLYFEHAVDTPIVTEDNPVVEEIVFEDEHVLGVTDSSKSLSSLSIPMRVPKLKPTSLFLLGSYKAVKEVMSNAHHRNCMLHTDKQVKGCVWKAAKSTTPIQFKAAMDRLKMVSNGAWEYMSKFDPKVWCRAFVSHYPKNATVTNNMCKSWNAV</sequence>
<evidence type="ECO:0000313" key="2">
    <source>
        <dbReference type="EMBL" id="RYR50975.1"/>
    </source>
</evidence>
<protein>
    <recommendedName>
        <fullName evidence="1">PB1-like domain-containing protein</fullName>
    </recommendedName>
</protein>
<dbReference type="AlphaFoldDB" id="A0A445CJ70"/>
<accession>A0A445CJ70</accession>
<comment type="caution">
    <text evidence="2">The sequence shown here is derived from an EMBL/GenBank/DDBJ whole genome shotgun (WGS) entry which is preliminary data.</text>
</comment>
<evidence type="ECO:0000259" key="1">
    <source>
        <dbReference type="Pfam" id="PF26130"/>
    </source>
</evidence>
<dbReference type="Proteomes" id="UP000289738">
    <property type="component" value="Chromosome A06"/>
</dbReference>
<dbReference type="PANTHER" id="PTHR31973">
    <property type="entry name" value="POLYPROTEIN, PUTATIVE-RELATED"/>
    <property type="match status" value="1"/>
</dbReference>
<dbReference type="Pfam" id="PF26130">
    <property type="entry name" value="PB1-like"/>
    <property type="match status" value="1"/>
</dbReference>
<dbReference type="InterPro" id="IPR058594">
    <property type="entry name" value="PB1-like_dom_pln"/>
</dbReference>
<organism evidence="2 3">
    <name type="scientific">Arachis hypogaea</name>
    <name type="common">Peanut</name>
    <dbReference type="NCBI Taxonomy" id="3818"/>
    <lineage>
        <taxon>Eukaryota</taxon>
        <taxon>Viridiplantae</taxon>
        <taxon>Streptophyta</taxon>
        <taxon>Embryophyta</taxon>
        <taxon>Tracheophyta</taxon>
        <taxon>Spermatophyta</taxon>
        <taxon>Magnoliopsida</taxon>
        <taxon>eudicotyledons</taxon>
        <taxon>Gunneridae</taxon>
        <taxon>Pentapetalae</taxon>
        <taxon>rosids</taxon>
        <taxon>fabids</taxon>
        <taxon>Fabales</taxon>
        <taxon>Fabaceae</taxon>
        <taxon>Papilionoideae</taxon>
        <taxon>50 kb inversion clade</taxon>
        <taxon>dalbergioids sensu lato</taxon>
        <taxon>Dalbergieae</taxon>
        <taxon>Pterocarpus clade</taxon>
        <taxon>Arachis</taxon>
    </lineage>
</organism>
<proteinExistence type="predicted"/>
<evidence type="ECO:0000313" key="3">
    <source>
        <dbReference type="Proteomes" id="UP000289738"/>
    </source>
</evidence>
<reference evidence="2 3" key="1">
    <citation type="submission" date="2019-01" db="EMBL/GenBank/DDBJ databases">
        <title>Sequencing of cultivated peanut Arachis hypogaea provides insights into genome evolution and oil improvement.</title>
        <authorList>
            <person name="Chen X."/>
        </authorList>
    </citation>
    <scope>NUCLEOTIDE SEQUENCE [LARGE SCALE GENOMIC DNA]</scope>
    <source>
        <strain evidence="3">cv. Fuhuasheng</strain>
        <tissue evidence="2">Leaves</tissue>
    </source>
</reference>